<evidence type="ECO:0000256" key="1">
    <source>
        <dbReference type="SAM" id="Phobius"/>
    </source>
</evidence>
<dbReference type="AlphaFoldDB" id="A0A4Q4J8H4"/>
<feature type="transmembrane region" description="Helical" evidence="1">
    <location>
        <begin position="7"/>
        <end position="30"/>
    </location>
</feature>
<organism evidence="2 3">
    <name type="scientific">Sphingobium indicum</name>
    <dbReference type="NCBI Taxonomy" id="332055"/>
    <lineage>
        <taxon>Bacteria</taxon>
        <taxon>Pseudomonadati</taxon>
        <taxon>Pseudomonadota</taxon>
        <taxon>Alphaproteobacteria</taxon>
        <taxon>Sphingomonadales</taxon>
        <taxon>Sphingomonadaceae</taxon>
        <taxon>Sphingobium</taxon>
    </lineage>
</organism>
<comment type="caution">
    <text evidence="2">The sequence shown here is derived from an EMBL/GenBank/DDBJ whole genome shotgun (WGS) entry which is preliminary data.</text>
</comment>
<feature type="transmembrane region" description="Helical" evidence="1">
    <location>
        <begin position="42"/>
        <end position="62"/>
    </location>
</feature>
<evidence type="ECO:0000313" key="2">
    <source>
        <dbReference type="EMBL" id="RYM02552.1"/>
    </source>
</evidence>
<proteinExistence type="predicted"/>
<gene>
    <name evidence="2" type="ORF">EWH08_10170</name>
</gene>
<dbReference type="EMBL" id="SEOM01000002">
    <property type="protein sequence ID" value="RYM02552.1"/>
    <property type="molecule type" value="Genomic_DNA"/>
</dbReference>
<keyword evidence="1" id="KW-0812">Transmembrane</keyword>
<reference evidence="2 3" key="1">
    <citation type="submission" date="2019-02" db="EMBL/GenBank/DDBJ databases">
        <authorList>
            <person name="Feng G."/>
        </authorList>
    </citation>
    <scope>NUCLEOTIDE SEQUENCE [LARGE SCALE GENOMIC DNA]</scope>
    <source>
        <strain evidence="2 3">DSM 26779</strain>
    </source>
</reference>
<name>A0A4Q4J8H4_9SPHN</name>
<evidence type="ECO:0000313" key="3">
    <source>
        <dbReference type="Proteomes" id="UP000292734"/>
    </source>
</evidence>
<keyword evidence="1" id="KW-0472">Membrane</keyword>
<protein>
    <submittedName>
        <fullName evidence="2">Uncharacterized protein</fullName>
    </submittedName>
</protein>
<accession>A0A4Q4J8H4</accession>
<keyword evidence="1" id="KW-1133">Transmembrane helix</keyword>
<dbReference type="Proteomes" id="UP000292734">
    <property type="component" value="Unassembled WGS sequence"/>
</dbReference>
<sequence length="69" mass="7915">MTRLLDALFSVTHITIFFIATWVGMALMAGEAFGLLRPDYRRLLFVMILAYWAGVALELGFLGRHRARR</sequence>
<dbReference type="RefSeq" id="WP_007687915.1">
    <property type="nucleotide sequence ID" value="NZ_JACBZE010000002.1"/>
</dbReference>